<dbReference type="CDD" id="cd09274">
    <property type="entry name" value="RNase_HI_RT_Ty3"/>
    <property type="match status" value="1"/>
</dbReference>
<dbReference type="OrthoDB" id="8026949at2759"/>
<feature type="region of interest" description="Disordered" evidence="10">
    <location>
        <begin position="481"/>
        <end position="502"/>
    </location>
</feature>
<keyword evidence="3" id="KW-0548">Nucleotidyltransferase</keyword>
<dbReference type="Gene3D" id="3.30.420.10">
    <property type="entry name" value="Ribonuclease H-like superfamily/Ribonuclease H"/>
    <property type="match status" value="1"/>
</dbReference>
<dbReference type="InterPro" id="IPR043502">
    <property type="entry name" value="DNA/RNA_pol_sf"/>
</dbReference>
<keyword evidence="15" id="KW-1185">Reference proteome</keyword>
<dbReference type="PANTHER" id="PTHR37984">
    <property type="entry name" value="PROTEIN CBG26694"/>
    <property type="match status" value="1"/>
</dbReference>
<feature type="domain" description="CCHC-type" evidence="11">
    <location>
        <begin position="461"/>
        <end position="476"/>
    </location>
</feature>
<dbReference type="Pfam" id="PF17917">
    <property type="entry name" value="RT_RNaseH"/>
    <property type="match status" value="1"/>
</dbReference>
<dbReference type="InterPro" id="IPR036875">
    <property type="entry name" value="Znf_CCHC_sf"/>
</dbReference>
<dbReference type="InterPro" id="IPR041588">
    <property type="entry name" value="Integrase_H2C2"/>
</dbReference>
<keyword evidence="4" id="KW-0540">Nuclease</keyword>
<keyword evidence="5" id="KW-0255">Endonuclease</keyword>
<dbReference type="GO" id="GO:0004190">
    <property type="term" value="F:aspartic-type endopeptidase activity"/>
    <property type="evidence" value="ECO:0007669"/>
    <property type="project" value="InterPro"/>
</dbReference>
<dbReference type="PROSITE" id="PS50994">
    <property type="entry name" value="INTEGRASE"/>
    <property type="match status" value="1"/>
</dbReference>
<evidence type="ECO:0000259" key="13">
    <source>
        <dbReference type="PROSITE" id="PS50994"/>
    </source>
</evidence>
<dbReference type="Gene3D" id="3.30.70.270">
    <property type="match status" value="2"/>
</dbReference>
<dbReference type="EMBL" id="JARK01000218">
    <property type="protein sequence ID" value="EYC40354.1"/>
    <property type="molecule type" value="Genomic_DNA"/>
</dbReference>
<keyword evidence="9" id="KW-0175">Coiled coil</keyword>
<evidence type="ECO:0000256" key="1">
    <source>
        <dbReference type="ARBA" id="ARBA00012493"/>
    </source>
</evidence>
<dbReference type="GO" id="GO:0019899">
    <property type="term" value="F:enzyme binding"/>
    <property type="evidence" value="ECO:0007669"/>
    <property type="project" value="UniProtKB-ARBA"/>
</dbReference>
<dbReference type="Pfam" id="PF00665">
    <property type="entry name" value="rve"/>
    <property type="match status" value="1"/>
</dbReference>
<dbReference type="InterPro" id="IPR050951">
    <property type="entry name" value="Retrovirus_Pol_polyprotein"/>
</dbReference>
<feature type="domain" description="Reverse transcriptase" evidence="12">
    <location>
        <begin position="843"/>
        <end position="1023"/>
    </location>
</feature>
<dbReference type="GO" id="GO:0015074">
    <property type="term" value="P:DNA integration"/>
    <property type="evidence" value="ECO:0007669"/>
    <property type="project" value="InterPro"/>
</dbReference>
<dbReference type="GO" id="GO:0003676">
    <property type="term" value="F:nucleic acid binding"/>
    <property type="evidence" value="ECO:0007669"/>
    <property type="project" value="InterPro"/>
</dbReference>
<feature type="region of interest" description="Disordered" evidence="10">
    <location>
        <begin position="428"/>
        <end position="453"/>
    </location>
</feature>
<dbReference type="Proteomes" id="UP000024635">
    <property type="component" value="Unassembled WGS sequence"/>
</dbReference>
<feature type="region of interest" description="Disordered" evidence="10">
    <location>
        <begin position="2086"/>
        <end position="2123"/>
    </location>
</feature>
<feature type="coiled-coil region" evidence="9">
    <location>
        <begin position="175"/>
        <end position="202"/>
    </location>
</feature>
<evidence type="ECO:0000256" key="5">
    <source>
        <dbReference type="ARBA" id="ARBA00022759"/>
    </source>
</evidence>
<dbReference type="SUPFAM" id="SSF53098">
    <property type="entry name" value="Ribonuclease H-like"/>
    <property type="match status" value="1"/>
</dbReference>
<evidence type="ECO:0000259" key="11">
    <source>
        <dbReference type="PROSITE" id="PS50158"/>
    </source>
</evidence>
<dbReference type="InterPro" id="IPR001878">
    <property type="entry name" value="Znf_CCHC"/>
</dbReference>
<evidence type="ECO:0000256" key="7">
    <source>
        <dbReference type="ARBA" id="ARBA00022918"/>
    </source>
</evidence>
<dbReference type="InterPro" id="IPR001584">
    <property type="entry name" value="Integrase_cat-core"/>
</dbReference>
<dbReference type="InterPro" id="IPR041373">
    <property type="entry name" value="RT_RNaseH"/>
</dbReference>
<dbReference type="GO" id="GO:0042575">
    <property type="term" value="C:DNA polymerase complex"/>
    <property type="evidence" value="ECO:0007669"/>
    <property type="project" value="UniProtKB-ARBA"/>
</dbReference>
<dbReference type="Gene3D" id="2.40.70.10">
    <property type="entry name" value="Acid Proteases"/>
    <property type="match status" value="1"/>
</dbReference>
<dbReference type="Pfam" id="PF17921">
    <property type="entry name" value="Integrase_H2C2"/>
    <property type="match status" value="1"/>
</dbReference>
<dbReference type="GO" id="GO:0005737">
    <property type="term" value="C:cytoplasm"/>
    <property type="evidence" value="ECO:0007669"/>
    <property type="project" value="UniProtKB-ARBA"/>
</dbReference>
<evidence type="ECO:0000256" key="9">
    <source>
        <dbReference type="SAM" id="Coils"/>
    </source>
</evidence>
<accession>A0A016WKJ0</accession>
<proteinExistence type="predicted"/>
<keyword evidence="7" id="KW-0695">RNA-directed DNA polymerase</keyword>
<feature type="compositionally biased region" description="Low complexity" evidence="10">
    <location>
        <begin position="2086"/>
        <end position="2095"/>
    </location>
</feature>
<comment type="caution">
    <text evidence="14">The sequence shown here is derived from an EMBL/GenBank/DDBJ whole genome shotgun (WGS) entry which is preliminary data.</text>
</comment>
<dbReference type="EC" id="2.7.7.49" evidence="1"/>
<evidence type="ECO:0000313" key="14">
    <source>
        <dbReference type="EMBL" id="EYC40354.1"/>
    </source>
</evidence>
<keyword evidence="8" id="KW-0862">Zinc</keyword>
<dbReference type="GO" id="GO:0006508">
    <property type="term" value="P:proteolysis"/>
    <property type="evidence" value="ECO:0007669"/>
    <property type="project" value="InterPro"/>
</dbReference>
<dbReference type="Gene3D" id="4.10.60.10">
    <property type="entry name" value="Zinc finger, CCHC-type"/>
    <property type="match status" value="1"/>
</dbReference>
<keyword evidence="6" id="KW-0378">Hydrolase</keyword>
<dbReference type="InterPro" id="IPR000477">
    <property type="entry name" value="RT_dom"/>
</dbReference>
<feature type="domain" description="Integrase catalytic" evidence="13">
    <location>
        <begin position="1400"/>
        <end position="1558"/>
    </location>
</feature>
<evidence type="ECO:0000313" key="15">
    <source>
        <dbReference type="Proteomes" id="UP000024635"/>
    </source>
</evidence>
<sequence>METTARELTEEELLASPGDEQQTLENAMETESQTDARVSYAKEIERLMKLVSKYITKIGIECESVLSRKFRSNDPVRNEVSDTVRNQAMLACESVKNIFEQIVMEKQKVSTERGNEVETGVFEILKIAHLTNTEKLEKCLDEKVRMMEERKTMCQHLHCRPEELGQNVVDMVQVLRERSNEIEVLQSQIEQYKLQVADLTKRVQHLGQPIESPASAVHEPDLSRLDDWDPHMLLAVAQQKLCKAKGGNVTYVGHRRVWDDKSRIQLFEGLLRRNALTVFETLPEAVKNDSFDAVVSAMKERLMEDSNNARVKAMSALRKLTIREGQSVGEFCLLLERLAAKAYPDVPPEATSLQKAEILFNQLANWEGSYNLSEALEVNDKGQAYEKVKEAALRLERTKKTAKEMAVGYKNERTQHYRQHTTIWRKWSPVQKRRDKDESDEPRNKNIEMSKGTSTGSEEIKCFRCGKMGHMAKKCKTVLEPQQRTAGAPSRQPPIGPPNHGSFSAMLDRLLCTTTKTAPERHSYLFGSKTITPIILMGLEVTALLDTGSETSIVPLSVFRTARNMRIDIDSHVKRIPQEDAVIRNASGQRMSFVDTIQMDVTLYGETKSVAFHVGEGLDDIVILGTNALEVFGIQLGKVEPMESAEAERPVRDEEPECEVEEARVLRRIFLPPGGTTFIPLGATLRRGEAIFVSHNPALAHGICRISAEGTAEIPIVNVGTQPVVFRKGEVVGVWQEGDYVPRGALEEQANMMEKQPNEELNSQERTQTLFELVSQGSAMTTELEELVMKFSDVFAVKDSELTQTDLVVHEIDTGDVPPIKQKTRPVPIGARQEFKEIIKGLLERGIIRKSKSDWASPVVLVRKKDGTLRLCVDYRALNKVTKQDSYPLPTIDNVLQSLSGKKFFSTLDLASGYWQIKLSENAKPKSAFTSSEGLYEFEVLPFGLCTSPAVFQRMMDMVLDELGVKDTEVFVYIDILVATDTKEKHFQVLQMVLGAMRKANLRLKPQKCHFLNEKVEFLGHVIQANGVSTDPDKIRKMTDYPTPKNVGELRTFLGMASYYRKFILRFAKIAKCLYELTSTKAEWKWTEDHEQAFAELKKAMSTAPVLGQPNLEGASRGTHPFIIYTDASGSGLGAVLCQEGADKMLHPLYFASKSLSRAERNYHITDLEALGVVFALKKFHFFIYGLKTIVRTDHKSLTSLFKQSNVSAKVLRWALEVQKYKLEIQYVAGKANAVADALSRGAAKPDVSGKVVCDEDEMVICSTQKEDSTWLAELREDPDYSQLIADLNDKKLDKAVKIPRCSKKLGVADFVIENGDLVLLEDDRSMRVVPKSRRKAILEEAHAGAMAGHLNGKKLLRKLKKSLFWEGMEADVMKWARSCKDCFLTRPHEKHIPPLKPITTSKPFELIGMDLVDLGLSESGNRYALVVIDHFLKFVGAYPIPDKSARTVARTLFERWICDGCRWPKAIHSDQGPEFVNSILSEICEIIGIKQTTTKGYNPRENGMTERVIGTLTRMLRKQTVVPAQWDRLLPMVAFAYNSAPHEAIGDSPFFTLHAFDPNGPSKEIPAENLSWNHIDFNDYKYELLACIQHVHDCVKELNQEYCKRMKRSYDSRNKTSPDKLPKVGDRVYLELPREKASTKFPKLVNNWSGPFRVLEVSDSSALITPISSNEEPIRVQHDALIILPMELDDEPVQVRTKRVARKRKHVAKVYTQNDHSRAIQTADGRVIDNSALSIFYSCSGRHVEEGEPDTYNCSIRRMTFGEVAEVSDPVISSMTFSSILQLARLISIFENEPDADKKRFLMRNSAHMFVTVPGVEKAYAFFKRYCDHVTRALLLHDGSSVALTHNGGVNMDVTQLSDLTNAGIRFAQSHSWDEVVVRSARKSTMMWLPRGFRSYNRAIAPCDNVIIETYNSLADICAGMKAVSSVDLCVFVTPTSDASFEKSQWVKLSTVFAAAVRNGTKLVAVSGPQGEAAWEDHRQKTLEALQLVRDVAAMMKHNVVSTFSQTPAFAEPFTTMGRAPRRFEADAYPAHLMREFFTALQNHILAQVNRPLYEVFENTIKRSTAYKQMKKMEPAEAQNVLRSIGRSNGNSSSPATTAMRGERGIRGRFNRGRAGGPRGRGMRGRWTFVPY</sequence>
<dbReference type="CDD" id="cd00303">
    <property type="entry name" value="retropepsin_like"/>
    <property type="match status" value="1"/>
</dbReference>
<dbReference type="PROSITE" id="PS00141">
    <property type="entry name" value="ASP_PROTEASE"/>
    <property type="match status" value="1"/>
</dbReference>
<dbReference type="STRING" id="53326.A0A016WKJ0"/>
<dbReference type="InterPro" id="IPR036397">
    <property type="entry name" value="RNaseH_sf"/>
</dbReference>
<gene>
    <name evidence="14" type="primary">Acey_s0618.g710</name>
    <name evidence="14" type="ORF">Y032_0618g710</name>
</gene>
<dbReference type="FunFam" id="3.30.70.270:FF:000020">
    <property type="entry name" value="Transposon Tf2-6 polyprotein-like Protein"/>
    <property type="match status" value="1"/>
</dbReference>
<dbReference type="SUPFAM" id="SSF56672">
    <property type="entry name" value="DNA/RNA polymerases"/>
    <property type="match status" value="1"/>
</dbReference>
<dbReference type="InterPro" id="IPR021109">
    <property type="entry name" value="Peptidase_aspartic_dom_sf"/>
</dbReference>
<organism evidence="14 15">
    <name type="scientific">Ancylostoma ceylanicum</name>
    <dbReference type="NCBI Taxonomy" id="53326"/>
    <lineage>
        <taxon>Eukaryota</taxon>
        <taxon>Metazoa</taxon>
        <taxon>Ecdysozoa</taxon>
        <taxon>Nematoda</taxon>
        <taxon>Chromadorea</taxon>
        <taxon>Rhabditida</taxon>
        <taxon>Rhabditina</taxon>
        <taxon>Rhabditomorpha</taxon>
        <taxon>Strongyloidea</taxon>
        <taxon>Ancylostomatidae</taxon>
        <taxon>Ancylostomatinae</taxon>
        <taxon>Ancylostoma</taxon>
    </lineage>
</organism>
<feature type="compositionally biased region" description="Basic and acidic residues" evidence="10">
    <location>
        <begin position="432"/>
        <end position="448"/>
    </location>
</feature>
<dbReference type="PROSITE" id="PS50158">
    <property type="entry name" value="ZF_CCHC"/>
    <property type="match status" value="1"/>
</dbReference>
<dbReference type="PANTHER" id="PTHR37984:SF5">
    <property type="entry name" value="PROTEIN NYNRIN-LIKE"/>
    <property type="match status" value="1"/>
</dbReference>
<keyword evidence="8" id="KW-0863">Zinc-finger</keyword>
<evidence type="ECO:0000259" key="12">
    <source>
        <dbReference type="PROSITE" id="PS50878"/>
    </source>
</evidence>
<dbReference type="InterPro" id="IPR001969">
    <property type="entry name" value="Aspartic_peptidase_AS"/>
</dbReference>
<evidence type="ECO:0000256" key="8">
    <source>
        <dbReference type="PROSITE-ProRule" id="PRU00047"/>
    </source>
</evidence>
<dbReference type="InterPro" id="IPR043128">
    <property type="entry name" value="Rev_trsase/Diguanyl_cyclase"/>
</dbReference>
<keyword evidence="2" id="KW-0808">Transferase</keyword>
<dbReference type="FunFam" id="1.10.340.70:FF:000001">
    <property type="entry name" value="Retrovirus-related Pol polyprotein from transposon gypsy-like Protein"/>
    <property type="match status" value="1"/>
</dbReference>
<dbReference type="Gene3D" id="3.10.10.10">
    <property type="entry name" value="HIV Type 1 Reverse Transcriptase, subunit A, domain 1"/>
    <property type="match status" value="1"/>
</dbReference>
<evidence type="ECO:0000256" key="6">
    <source>
        <dbReference type="ARBA" id="ARBA00022801"/>
    </source>
</evidence>
<dbReference type="GO" id="GO:0004519">
    <property type="term" value="F:endonuclease activity"/>
    <property type="evidence" value="ECO:0007669"/>
    <property type="project" value="UniProtKB-KW"/>
</dbReference>
<name>A0A016WKJ0_9BILA</name>
<evidence type="ECO:0000256" key="10">
    <source>
        <dbReference type="SAM" id="MobiDB-lite"/>
    </source>
</evidence>
<dbReference type="Gene3D" id="1.10.340.70">
    <property type="match status" value="1"/>
</dbReference>
<evidence type="ECO:0000256" key="2">
    <source>
        <dbReference type="ARBA" id="ARBA00022679"/>
    </source>
</evidence>
<dbReference type="Pfam" id="PF00098">
    <property type="entry name" value="zf-CCHC"/>
    <property type="match status" value="1"/>
</dbReference>
<protein>
    <recommendedName>
        <fullName evidence="1">RNA-directed DNA polymerase</fullName>
        <ecNumber evidence="1">2.7.7.49</ecNumber>
    </recommendedName>
</protein>
<reference evidence="15" key="1">
    <citation type="journal article" date="2015" name="Nat. Genet.">
        <title>The genome and transcriptome of the zoonotic hookworm Ancylostoma ceylanicum identify infection-specific gene families.</title>
        <authorList>
            <person name="Schwarz E.M."/>
            <person name="Hu Y."/>
            <person name="Antoshechkin I."/>
            <person name="Miller M.M."/>
            <person name="Sternberg P.W."/>
            <person name="Aroian R.V."/>
        </authorList>
    </citation>
    <scope>NUCLEOTIDE SEQUENCE</scope>
    <source>
        <strain evidence="15">HY135</strain>
    </source>
</reference>
<dbReference type="Pfam" id="PF00078">
    <property type="entry name" value="RVT_1"/>
    <property type="match status" value="1"/>
</dbReference>
<dbReference type="GO" id="GO:0003964">
    <property type="term" value="F:RNA-directed DNA polymerase activity"/>
    <property type="evidence" value="ECO:0007669"/>
    <property type="project" value="UniProtKB-KW"/>
</dbReference>
<keyword evidence="8" id="KW-0479">Metal-binding</keyword>
<evidence type="ECO:0000256" key="3">
    <source>
        <dbReference type="ARBA" id="ARBA00022695"/>
    </source>
</evidence>
<dbReference type="CDD" id="cd01647">
    <property type="entry name" value="RT_LTR"/>
    <property type="match status" value="1"/>
</dbReference>
<dbReference type="InterPro" id="IPR012337">
    <property type="entry name" value="RNaseH-like_sf"/>
</dbReference>
<dbReference type="PROSITE" id="PS50878">
    <property type="entry name" value="RT_POL"/>
    <property type="match status" value="1"/>
</dbReference>
<evidence type="ECO:0000256" key="4">
    <source>
        <dbReference type="ARBA" id="ARBA00022722"/>
    </source>
</evidence>
<dbReference type="SMART" id="SM00343">
    <property type="entry name" value="ZnF_C2HC"/>
    <property type="match status" value="1"/>
</dbReference>
<dbReference type="GO" id="GO:0008270">
    <property type="term" value="F:zinc ion binding"/>
    <property type="evidence" value="ECO:0007669"/>
    <property type="project" value="UniProtKB-KW"/>
</dbReference>
<dbReference type="SUPFAM" id="SSF57756">
    <property type="entry name" value="Retrovirus zinc finger-like domains"/>
    <property type="match status" value="1"/>
</dbReference>